<accession>A0A9W8M545</accession>
<dbReference type="SUPFAM" id="SSF48056">
    <property type="entry name" value="Di-copper centre-containing domain"/>
    <property type="match status" value="1"/>
</dbReference>
<dbReference type="PANTHER" id="PTHR11474:SF126">
    <property type="entry name" value="TYROSINASE-LIKE PROTEIN TYR-1-RELATED"/>
    <property type="match status" value="1"/>
</dbReference>
<dbReference type="Pfam" id="PF00264">
    <property type="entry name" value="Tyrosinase"/>
    <property type="match status" value="1"/>
</dbReference>
<feature type="domain" description="Tyrosinase copper-binding" evidence="5">
    <location>
        <begin position="73"/>
        <end position="90"/>
    </location>
</feature>
<evidence type="ECO:0000313" key="7">
    <source>
        <dbReference type="Proteomes" id="UP001140074"/>
    </source>
</evidence>
<evidence type="ECO:0000313" key="6">
    <source>
        <dbReference type="EMBL" id="KAJ2864635.1"/>
    </source>
</evidence>
<dbReference type="PROSITE" id="PS00497">
    <property type="entry name" value="TYROSINASE_1"/>
    <property type="match status" value="1"/>
</dbReference>
<name>A0A9W8M545_9FUNG</name>
<protein>
    <recommendedName>
        <fullName evidence="5">Tyrosinase copper-binding domain-containing protein</fullName>
    </recommendedName>
</protein>
<dbReference type="Gene3D" id="1.10.1280.10">
    <property type="entry name" value="Di-copper center containing domain from catechol oxidase"/>
    <property type="match status" value="1"/>
</dbReference>
<keyword evidence="2" id="KW-0186">Copper</keyword>
<evidence type="ECO:0000256" key="3">
    <source>
        <dbReference type="SAM" id="MobiDB-lite"/>
    </source>
</evidence>
<dbReference type="AlphaFoldDB" id="A0A9W8M545"/>
<organism evidence="6 7">
    <name type="scientific">Coemansia aciculifera</name>
    <dbReference type="NCBI Taxonomy" id="417176"/>
    <lineage>
        <taxon>Eukaryota</taxon>
        <taxon>Fungi</taxon>
        <taxon>Fungi incertae sedis</taxon>
        <taxon>Zoopagomycota</taxon>
        <taxon>Kickxellomycotina</taxon>
        <taxon>Kickxellomycetes</taxon>
        <taxon>Kickxellales</taxon>
        <taxon>Kickxellaceae</taxon>
        <taxon>Coemansia</taxon>
    </lineage>
</organism>
<feature type="region of interest" description="Disordered" evidence="3">
    <location>
        <begin position="282"/>
        <end position="303"/>
    </location>
</feature>
<dbReference type="GO" id="GO:0016491">
    <property type="term" value="F:oxidoreductase activity"/>
    <property type="evidence" value="ECO:0007669"/>
    <property type="project" value="InterPro"/>
</dbReference>
<reference evidence="6" key="1">
    <citation type="submission" date="2022-07" db="EMBL/GenBank/DDBJ databases">
        <title>Phylogenomic reconstructions and comparative analyses of Kickxellomycotina fungi.</title>
        <authorList>
            <person name="Reynolds N.K."/>
            <person name="Stajich J.E."/>
            <person name="Barry K."/>
            <person name="Grigoriev I.V."/>
            <person name="Crous P."/>
            <person name="Smith M.E."/>
        </authorList>
    </citation>
    <scope>NUCLEOTIDE SEQUENCE</scope>
    <source>
        <strain evidence="6">RSA 476</strain>
    </source>
</reference>
<feature type="signal peptide" evidence="4">
    <location>
        <begin position="1"/>
        <end position="21"/>
    </location>
</feature>
<keyword evidence="1" id="KW-0479">Metal-binding</keyword>
<comment type="caution">
    <text evidence="6">The sequence shown here is derived from an EMBL/GenBank/DDBJ whole genome shotgun (WGS) entry which is preliminary data.</text>
</comment>
<dbReference type="PANTHER" id="PTHR11474">
    <property type="entry name" value="TYROSINASE FAMILY MEMBER"/>
    <property type="match status" value="1"/>
</dbReference>
<evidence type="ECO:0000256" key="4">
    <source>
        <dbReference type="SAM" id="SignalP"/>
    </source>
</evidence>
<sequence length="401" mass="44775">MNVAGFVGLVLAHFIVGLTAAQSGCSHVVTRRDIMTLSPQEWDQMAGVLQRMQNDGWFGYFADIHNREFNNIHGNDNFFPWHRRFLRDFEEVGQRYDPDFAVPFWDELRDSRNPAGSPVLTDRRVGGNGFGGCVRDGLQQGWTMSFPGPHCLVRGYDRGGQMQSWYSPEFVFSMMQRYNDMHGFRENIEFTLHGSVHLGVGGDMATLYSSNDFIFFLHHANLDRLWDQWQSWGHQWTMDGRNHAGNSIGLNSGLPHYGDAVGSTMQLGVNRMCFRYAGTGSRRKSGNSLALVSTPPPGRGATSAEADLEKLPLPVLQKWFPALVNSARGNAPAGAAAGTNTTRSTSGSSGRLVGHFLVYPAPLTDAWVGMHRFDRNKVAKTMEEAREFVDVLNRAGYRSPY</sequence>
<feature type="chain" id="PRO_5040986848" description="Tyrosinase copper-binding domain-containing protein" evidence="4">
    <location>
        <begin position="22"/>
        <end position="401"/>
    </location>
</feature>
<keyword evidence="4" id="KW-0732">Signal</keyword>
<evidence type="ECO:0000259" key="5">
    <source>
        <dbReference type="PROSITE" id="PS00497"/>
    </source>
</evidence>
<dbReference type="GO" id="GO:0046872">
    <property type="term" value="F:metal ion binding"/>
    <property type="evidence" value="ECO:0007669"/>
    <property type="project" value="UniProtKB-KW"/>
</dbReference>
<dbReference type="PRINTS" id="PR00092">
    <property type="entry name" value="TYROSINASE"/>
</dbReference>
<dbReference type="InterPro" id="IPR002227">
    <property type="entry name" value="Tyrosinase_Cu-bd"/>
</dbReference>
<proteinExistence type="predicted"/>
<evidence type="ECO:0000256" key="2">
    <source>
        <dbReference type="ARBA" id="ARBA00023008"/>
    </source>
</evidence>
<gene>
    <name evidence="6" type="ORF">GGH94_002781</name>
</gene>
<dbReference type="InterPro" id="IPR050316">
    <property type="entry name" value="Tyrosinase/Hemocyanin"/>
</dbReference>
<keyword evidence="7" id="KW-1185">Reference proteome</keyword>
<dbReference type="EMBL" id="JANBUY010000082">
    <property type="protein sequence ID" value="KAJ2864635.1"/>
    <property type="molecule type" value="Genomic_DNA"/>
</dbReference>
<dbReference type="InterPro" id="IPR008922">
    <property type="entry name" value="Di-copper_centre_dom_sf"/>
</dbReference>
<dbReference type="Proteomes" id="UP001140074">
    <property type="component" value="Unassembled WGS sequence"/>
</dbReference>
<evidence type="ECO:0000256" key="1">
    <source>
        <dbReference type="ARBA" id="ARBA00022723"/>
    </source>
</evidence>